<evidence type="ECO:0000256" key="6">
    <source>
        <dbReference type="SAM" id="Coils"/>
    </source>
</evidence>
<accession>A0A4Y6PQ65</accession>
<dbReference type="Gene3D" id="1.10.510.10">
    <property type="entry name" value="Transferase(Phosphotransferase) domain 1"/>
    <property type="match status" value="1"/>
</dbReference>
<dbReference type="SMART" id="SM00220">
    <property type="entry name" value="S_TKc"/>
    <property type="match status" value="1"/>
</dbReference>
<name>A0A4Y6PQ65_PERCE</name>
<evidence type="ECO:0000259" key="8">
    <source>
        <dbReference type="PROSITE" id="PS50011"/>
    </source>
</evidence>
<sequence length="643" mass="71491">MKRPNNDLQALTTQWQTWGIDDQPVVDERTQTMRPSVSSESAVATLPRLPSLLSPPNTDTIPEVELGRRLGMGGMGEVRLANQVPVGREVAVKSLRKDASEVSGRPSIEATMVLLREGWTTGMLEHPNIVPIYTLGRDDQGSPLIVMKRIEGVSWAELLRDPSKAPRNFDSDDPLDWHIEILNQVCNAVHFAHSKGIIHRDIKPENVMIGAFGEVYLLDWGIAVSFGEETDARLPHASEVSGPAGTPHYMAPEMAAGEVGTLGAATDVYLLGATLYEILTGEPPHRGESLYAIMIQAYRGEPADFPDDVPDGLAQICRRAMAREPEDRFASAEAFRVALADYSRHRESIRLTEEAEARLSDLVALSNEDDDETTQASLYKLFGECRFGFEQALETDEGNARARDGLQRVLEVMAEREIDRGGYAAAALLLADLPHPRADLEERLEALRDRLDDREREFEELKREQFEHNVEVSRRTRSLVTLALGLVWGTLSVYRWVEPSKAHDSGDYSLYFVELGVVASLLALSFWLGRNRLLKNIVNRRILICFGLGFLGSWLLRLNGATAGLPAHIIGMHETLIFGVCAGVMAVTLDRRIWWAAVPYVAGSFLGLLVPDYTQLIWGLTNYTSLGLLAWAWWPRTSRTATS</sequence>
<dbReference type="AlphaFoldDB" id="A0A4Y6PQ65"/>
<dbReference type="InterPro" id="IPR000719">
    <property type="entry name" value="Prot_kinase_dom"/>
</dbReference>
<dbReference type="PROSITE" id="PS00107">
    <property type="entry name" value="PROTEIN_KINASE_ATP"/>
    <property type="match status" value="1"/>
</dbReference>
<protein>
    <recommendedName>
        <fullName evidence="8">Protein kinase domain-containing protein</fullName>
    </recommendedName>
</protein>
<organism evidence="9 10">
    <name type="scientific">Persicimonas caeni</name>
    <dbReference type="NCBI Taxonomy" id="2292766"/>
    <lineage>
        <taxon>Bacteria</taxon>
        <taxon>Deltaproteobacteria</taxon>
        <taxon>Bradymonadales</taxon>
        <taxon>Bradymonadaceae</taxon>
        <taxon>Persicimonas</taxon>
    </lineage>
</organism>
<dbReference type="InterPro" id="IPR008271">
    <property type="entry name" value="Ser/Thr_kinase_AS"/>
</dbReference>
<evidence type="ECO:0000313" key="9">
    <source>
        <dbReference type="EMBL" id="QDG50249.1"/>
    </source>
</evidence>
<evidence type="ECO:0000256" key="4">
    <source>
        <dbReference type="ARBA" id="ARBA00022840"/>
    </source>
</evidence>
<evidence type="ECO:0000256" key="7">
    <source>
        <dbReference type="SAM" id="Phobius"/>
    </source>
</evidence>
<dbReference type="PROSITE" id="PS50011">
    <property type="entry name" value="PROTEIN_KINASE_DOM"/>
    <property type="match status" value="1"/>
</dbReference>
<gene>
    <name evidence="9" type="ORF">FIV42_05740</name>
</gene>
<feature type="transmembrane region" description="Helical" evidence="7">
    <location>
        <begin position="593"/>
        <end position="610"/>
    </location>
</feature>
<dbReference type="OrthoDB" id="279610at2"/>
<keyword evidence="7" id="KW-0472">Membrane</keyword>
<dbReference type="GO" id="GO:0005524">
    <property type="term" value="F:ATP binding"/>
    <property type="evidence" value="ECO:0007669"/>
    <property type="project" value="UniProtKB-UniRule"/>
</dbReference>
<keyword evidence="7" id="KW-0812">Transmembrane</keyword>
<feature type="coiled-coil region" evidence="6">
    <location>
        <begin position="437"/>
        <end position="464"/>
    </location>
</feature>
<dbReference type="EMBL" id="CP041186">
    <property type="protein sequence ID" value="QDG50249.1"/>
    <property type="molecule type" value="Genomic_DNA"/>
</dbReference>
<evidence type="ECO:0000256" key="3">
    <source>
        <dbReference type="ARBA" id="ARBA00022777"/>
    </source>
</evidence>
<keyword evidence="1" id="KW-0808">Transferase</keyword>
<feature type="domain" description="Protein kinase" evidence="8">
    <location>
        <begin position="64"/>
        <end position="340"/>
    </location>
</feature>
<reference evidence="9 10" key="1">
    <citation type="submission" date="2019-06" db="EMBL/GenBank/DDBJ databases">
        <title>Persicimonas caeni gen. nov., sp. nov., a predatory bacterium isolated from solar saltern.</title>
        <authorList>
            <person name="Wang S."/>
        </authorList>
    </citation>
    <scope>NUCLEOTIDE SEQUENCE [LARGE SCALE GENOMIC DNA]</scope>
    <source>
        <strain evidence="9 10">YN101</strain>
    </source>
</reference>
<dbReference type="Gene3D" id="3.30.200.20">
    <property type="entry name" value="Phosphorylase Kinase, domain 1"/>
    <property type="match status" value="1"/>
</dbReference>
<evidence type="ECO:0000256" key="2">
    <source>
        <dbReference type="ARBA" id="ARBA00022741"/>
    </source>
</evidence>
<evidence type="ECO:0000313" key="10">
    <source>
        <dbReference type="Proteomes" id="UP000315995"/>
    </source>
</evidence>
<keyword evidence="3" id="KW-0418">Kinase</keyword>
<dbReference type="RefSeq" id="WP_141196745.1">
    <property type="nucleotide sequence ID" value="NZ_CP041186.1"/>
</dbReference>
<evidence type="ECO:0000256" key="1">
    <source>
        <dbReference type="ARBA" id="ARBA00022679"/>
    </source>
</evidence>
<feature type="transmembrane region" description="Helical" evidence="7">
    <location>
        <begin position="509"/>
        <end position="529"/>
    </location>
</feature>
<dbReference type="PANTHER" id="PTHR43289">
    <property type="entry name" value="MITOGEN-ACTIVATED PROTEIN KINASE KINASE KINASE 20-RELATED"/>
    <property type="match status" value="1"/>
</dbReference>
<feature type="transmembrane region" description="Helical" evidence="7">
    <location>
        <begin position="565"/>
        <end position="586"/>
    </location>
</feature>
<feature type="binding site" evidence="5">
    <location>
        <position position="93"/>
    </location>
    <ligand>
        <name>ATP</name>
        <dbReference type="ChEBI" id="CHEBI:30616"/>
    </ligand>
</feature>
<dbReference type="InterPro" id="IPR011009">
    <property type="entry name" value="Kinase-like_dom_sf"/>
</dbReference>
<keyword evidence="4 5" id="KW-0067">ATP-binding</keyword>
<dbReference type="InterPro" id="IPR017441">
    <property type="entry name" value="Protein_kinase_ATP_BS"/>
</dbReference>
<keyword evidence="7" id="KW-1133">Transmembrane helix</keyword>
<dbReference type="PANTHER" id="PTHR43289:SF6">
    <property type="entry name" value="SERINE_THREONINE-PROTEIN KINASE NEKL-3"/>
    <property type="match status" value="1"/>
</dbReference>
<evidence type="ECO:0000256" key="5">
    <source>
        <dbReference type="PROSITE-ProRule" id="PRU10141"/>
    </source>
</evidence>
<keyword evidence="6" id="KW-0175">Coiled coil</keyword>
<dbReference type="GO" id="GO:0004674">
    <property type="term" value="F:protein serine/threonine kinase activity"/>
    <property type="evidence" value="ECO:0007669"/>
    <property type="project" value="TreeGrafter"/>
</dbReference>
<dbReference type="CDD" id="cd14014">
    <property type="entry name" value="STKc_PknB_like"/>
    <property type="match status" value="1"/>
</dbReference>
<dbReference type="Pfam" id="PF00069">
    <property type="entry name" value="Pkinase"/>
    <property type="match status" value="1"/>
</dbReference>
<feature type="transmembrane region" description="Helical" evidence="7">
    <location>
        <begin position="616"/>
        <end position="634"/>
    </location>
</feature>
<dbReference type="Proteomes" id="UP000315995">
    <property type="component" value="Chromosome"/>
</dbReference>
<keyword evidence="2 5" id="KW-0547">Nucleotide-binding</keyword>
<keyword evidence="10" id="KW-1185">Reference proteome</keyword>
<dbReference type="SUPFAM" id="SSF56112">
    <property type="entry name" value="Protein kinase-like (PK-like)"/>
    <property type="match status" value="1"/>
</dbReference>
<accession>A0A5B8Y0Q7</accession>
<dbReference type="PROSITE" id="PS00108">
    <property type="entry name" value="PROTEIN_KINASE_ST"/>
    <property type="match status" value="1"/>
</dbReference>
<feature type="transmembrane region" description="Helical" evidence="7">
    <location>
        <begin position="541"/>
        <end position="559"/>
    </location>
</feature>
<feature type="transmembrane region" description="Helical" evidence="7">
    <location>
        <begin position="479"/>
        <end position="497"/>
    </location>
</feature>
<proteinExistence type="predicted"/>